<sequence>MKFLSLKGLASKDLWIWHAFFGLPGTLNDVNVLDRSPVFDDILEGRAPEVNYTVNGREYNMAYYLTDGIYPKWATFIQSISQPQGPKASLFATHQEGVRKDVERAFGVLQARFAIIKNPALSWDKVKIGKIMKACIILHNMIVEDERDEVNETNPLDFTREEGTSTSQRVNYVFARTTSTIANNMLANRVRIREKKMHLQLKADLVEHIWHKFSIVGQ</sequence>
<dbReference type="Proteomes" id="UP000029120">
    <property type="component" value="Chromosome 8"/>
</dbReference>
<dbReference type="InterPro" id="IPR006912">
    <property type="entry name" value="Harbinger_derived_prot"/>
</dbReference>
<keyword evidence="2" id="KW-1185">Reference proteome</keyword>
<evidence type="ECO:0008006" key="3">
    <source>
        <dbReference type="Google" id="ProtNLM"/>
    </source>
</evidence>
<dbReference type="OMA" id="REYNMAY"/>
<dbReference type="Gramene" id="KFK26702">
    <property type="protein sequence ID" value="KFK26702"/>
    <property type="gene ID" value="AALP_AA8G282400"/>
</dbReference>
<reference evidence="2" key="1">
    <citation type="journal article" date="2015" name="Nat. Plants">
        <title>Genome expansion of Arabis alpina linked with retrotransposition and reduced symmetric DNA methylation.</title>
        <authorList>
            <person name="Willing E.M."/>
            <person name="Rawat V."/>
            <person name="Mandakova T."/>
            <person name="Maumus F."/>
            <person name="James G.V."/>
            <person name="Nordstroem K.J."/>
            <person name="Becker C."/>
            <person name="Warthmann N."/>
            <person name="Chica C."/>
            <person name="Szarzynska B."/>
            <person name="Zytnicki M."/>
            <person name="Albani M.C."/>
            <person name="Kiefer C."/>
            <person name="Bergonzi S."/>
            <person name="Castaings L."/>
            <person name="Mateos J.L."/>
            <person name="Berns M.C."/>
            <person name="Bujdoso N."/>
            <person name="Piofczyk T."/>
            <person name="de Lorenzo L."/>
            <person name="Barrero-Sicilia C."/>
            <person name="Mateos I."/>
            <person name="Piednoel M."/>
            <person name="Hagmann J."/>
            <person name="Chen-Min-Tao R."/>
            <person name="Iglesias-Fernandez R."/>
            <person name="Schuster S.C."/>
            <person name="Alonso-Blanco C."/>
            <person name="Roudier F."/>
            <person name="Carbonero P."/>
            <person name="Paz-Ares J."/>
            <person name="Davis S.J."/>
            <person name="Pecinka A."/>
            <person name="Quesneville H."/>
            <person name="Colot V."/>
            <person name="Lysak M.A."/>
            <person name="Weigel D."/>
            <person name="Coupland G."/>
            <person name="Schneeberger K."/>
        </authorList>
    </citation>
    <scope>NUCLEOTIDE SEQUENCE [LARGE SCALE GENOMIC DNA]</scope>
    <source>
        <strain evidence="2">cv. Pajares</strain>
    </source>
</reference>
<organism evidence="1 2">
    <name type="scientific">Arabis alpina</name>
    <name type="common">Alpine rock-cress</name>
    <dbReference type="NCBI Taxonomy" id="50452"/>
    <lineage>
        <taxon>Eukaryota</taxon>
        <taxon>Viridiplantae</taxon>
        <taxon>Streptophyta</taxon>
        <taxon>Embryophyta</taxon>
        <taxon>Tracheophyta</taxon>
        <taxon>Spermatophyta</taxon>
        <taxon>Magnoliopsida</taxon>
        <taxon>eudicotyledons</taxon>
        <taxon>Gunneridae</taxon>
        <taxon>Pentapetalae</taxon>
        <taxon>rosids</taxon>
        <taxon>malvids</taxon>
        <taxon>Brassicales</taxon>
        <taxon>Brassicaceae</taxon>
        <taxon>Arabideae</taxon>
        <taxon>Arabis</taxon>
    </lineage>
</organism>
<evidence type="ECO:0000313" key="1">
    <source>
        <dbReference type="EMBL" id="KFK26702.1"/>
    </source>
</evidence>
<dbReference type="OrthoDB" id="1107064at2759"/>
<gene>
    <name evidence="1" type="ordered locus">AALP_Aa8g282400</name>
</gene>
<name>A0A087GA00_ARAAL</name>
<dbReference type="EMBL" id="CM002876">
    <property type="protein sequence ID" value="KFK26702.1"/>
    <property type="molecule type" value="Genomic_DNA"/>
</dbReference>
<accession>A0A087GA00</accession>
<dbReference type="AlphaFoldDB" id="A0A087GA00"/>
<protein>
    <recommendedName>
        <fullName evidence="3">DDE Tnp4 domain-containing protein</fullName>
    </recommendedName>
</protein>
<dbReference type="Pfam" id="PF04827">
    <property type="entry name" value="Plant_tran"/>
    <property type="match status" value="1"/>
</dbReference>
<dbReference type="PANTHER" id="PTHR47150:SF5">
    <property type="entry name" value="OS07G0546750 PROTEIN"/>
    <property type="match status" value="1"/>
</dbReference>
<dbReference type="PANTHER" id="PTHR47150">
    <property type="entry name" value="OS12G0169200 PROTEIN"/>
    <property type="match status" value="1"/>
</dbReference>
<proteinExistence type="predicted"/>
<evidence type="ECO:0000313" key="2">
    <source>
        <dbReference type="Proteomes" id="UP000029120"/>
    </source>
</evidence>